<feature type="region of interest" description="Disordered" evidence="2">
    <location>
        <begin position="14"/>
        <end position="46"/>
    </location>
</feature>
<keyword evidence="1" id="KW-0175">Coiled coil</keyword>
<dbReference type="EMBL" id="JARIHO010000013">
    <property type="protein sequence ID" value="KAJ7351580.1"/>
    <property type="molecule type" value="Genomic_DNA"/>
</dbReference>
<feature type="coiled-coil region" evidence="1">
    <location>
        <begin position="87"/>
        <end position="114"/>
    </location>
</feature>
<evidence type="ECO:0000256" key="2">
    <source>
        <dbReference type="SAM" id="MobiDB-lite"/>
    </source>
</evidence>
<evidence type="ECO:0000256" key="1">
    <source>
        <dbReference type="SAM" id="Coils"/>
    </source>
</evidence>
<comment type="caution">
    <text evidence="3">The sequence shown here is derived from an EMBL/GenBank/DDBJ whole genome shotgun (WGS) entry which is preliminary data.</text>
</comment>
<reference evidence="3" key="1">
    <citation type="submission" date="2023-03" db="EMBL/GenBank/DDBJ databases">
        <title>Massive genome expansion in bonnet fungi (Mycena s.s.) driven by repeated elements and novel gene families across ecological guilds.</title>
        <authorList>
            <consortium name="Lawrence Berkeley National Laboratory"/>
            <person name="Harder C.B."/>
            <person name="Miyauchi S."/>
            <person name="Viragh M."/>
            <person name="Kuo A."/>
            <person name="Thoen E."/>
            <person name="Andreopoulos B."/>
            <person name="Lu D."/>
            <person name="Skrede I."/>
            <person name="Drula E."/>
            <person name="Henrissat B."/>
            <person name="Morin E."/>
            <person name="Kohler A."/>
            <person name="Barry K."/>
            <person name="LaButti K."/>
            <person name="Morin E."/>
            <person name="Salamov A."/>
            <person name="Lipzen A."/>
            <person name="Mereny Z."/>
            <person name="Hegedus B."/>
            <person name="Baldrian P."/>
            <person name="Stursova M."/>
            <person name="Weitz H."/>
            <person name="Taylor A."/>
            <person name="Grigoriev I.V."/>
            <person name="Nagy L.G."/>
            <person name="Martin F."/>
            <person name="Kauserud H."/>
        </authorList>
    </citation>
    <scope>NUCLEOTIDE SEQUENCE</scope>
    <source>
        <strain evidence="3">CBHHK002</strain>
    </source>
</reference>
<name>A0AAD7A845_9AGAR</name>
<gene>
    <name evidence="3" type="ORF">DFH08DRAFT_806298</name>
</gene>
<sequence>MGLTLKRTRAAKLANNVRHQHSDSNDENTPPGDPKSIPDAPLPLGHKSKTLRSQIIEKDSRIMELEAIISGLETELSHVRSDLNHVCADHEILCQQLQSQLRDKQDTLAAVQQELSNTITLQTCAEVFGIAIIGTFMTQRTVAHVRDEGGKYRFIESSDGTTHRGMNFEARHITLRAPLYASGVNDADRSTWTPQTRVIEVAPALDHTAERQFESSMEAAACIADMYSRSPLALEGQRTMEVDDYYRKKDGEMKDHAANGKKEFHISDSYKETVVLRDLGHTALEDGSVPLSRILQTIPEVTDVDITTAGRIPKSDLESLSPDQRAQLASLAILRKIGKEQFDALPSSDQEDLLLHLFGGCCSHKDLNVSIESGTAAAQATAEASTRGAIKLLQLIGSLLRHQDGKRGYQDKCVLFMKERKLELYSLDEPGKFPDVSNQFGAYTYAAVEVVCFHGLIYELVEEVIDGKTKSGQPNHVEKNILKGLGCTSTFTELVALALYGVSVSWLYMALVHGKKNKPVNLLSLTDLHRKLPLFCSHVAANPDILLDPETPLNKFTIDSLAFRDDLLLPTILSLCSSLPHLSLIITVMFNGAAEGWVHFTLEFHVDGPFDRLSPAQKARIFIPSTNDHNEGLLSSFRVHMWQHPNTTAASFSNQMRAEHNNTESFIQKHVNSPALLRFAMREVWRDGASRRRAKLQKLFLALQREKAQKALRHRTETATKKKLAYKRLQATEVEFDVDKINSMTLVLLKAQLQVYRDKLNDPVLQKMKWKDMQTVDLCRRLVLAAQNREFAKRETSDKEAQAVPDLLQMTEGLSIDEFGYAADEDDGWEEEHFFSINRAASTYRTDGTCKNIRLGD</sequence>
<accession>A0AAD7A845</accession>
<proteinExistence type="predicted"/>
<evidence type="ECO:0000313" key="4">
    <source>
        <dbReference type="Proteomes" id="UP001218218"/>
    </source>
</evidence>
<keyword evidence="4" id="KW-1185">Reference proteome</keyword>
<evidence type="ECO:0000313" key="3">
    <source>
        <dbReference type="EMBL" id="KAJ7351580.1"/>
    </source>
</evidence>
<protein>
    <submittedName>
        <fullName evidence="3">Uncharacterized protein</fullName>
    </submittedName>
</protein>
<organism evidence="3 4">
    <name type="scientific">Mycena albidolilacea</name>
    <dbReference type="NCBI Taxonomy" id="1033008"/>
    <lineage>
        <taxon>Eukaryota</taxon>
        <taxon>Fungi</taxon>
        <taxon>Dikarya</taxon>
        <taxon>Basidiomycota</taxon>
        <taxon>Agaricomycotina</taxon>
        <taxon>Agaricomycetes</taxon>
        <taxon>Agaricomycetidae</taxon>
        <taxon>Agaricales</taxon>
        <taxon>Marasmiineae</taxon>
        <taxon>Mycenaceae</taxon>
        <taxon>Mycena</taxon>
    </lineage>
</organism>
<dbReference type="AlphaFoldDB" id="A0AAD7A845"/>
<dbReference type="Proteomes" id="UP001218218">
    <property type="component" value="Unassembled WGS sequence"/>
</dbReference>